<feature type="region of interest" description="Disordered" evidence="1">
    <location>
        <begin position="106"/>
        <end position="127"/>
    </location>
</feature>
<evidence type="ECO:0000313" key="2">
    <source>
        <dbReference type="EMBL" id="QIL02853.1"/>
    </source>
</evidence>
<dbReference type="KEGG" id="ssin:G7078_08695"/>
<feature type="compositionally biased region" description="Pro residues" evidence="1">
    <location>
        <begin position="110"/>
        <end position="121"/>
    </location>
</feature>
<accession>A0A6G7ZPJ0</accession>
<protein>
    <submittedName>
        <fullName evidence="2">Uncharacterized protein</fullName>
    </submittedName>
</protein>
<proteinExistence type="predicted"/>
<dbReference type="EMBL" id="CP049871">
    <property type="protein sequence ID" value="QIL02853.1"/>
    <property type="molecule type" value="Genomic_DNA"/>
</dbReference>
<sequence length="127" mass="13548">MRGITSIATAMGLMGVAVWIMMSDGSTPQALAAAAMSLFVMYRGYRGIGTNPVEAIVTTRSLAVNPARTIFDTVVETLPDFVPERKEDDDVGPKMDHDAIIARYLENRPGGPPTVTAPPPAFGRKGL</sequence>
<dbReference type="RefSeq" id="WP_166095111.1">
    <property type="nucleotide sequence ID" value="NZ_CP049871.1"/>
</dbReference>
<reference evidence="2 3" key="1">
    <citation type="submission" date="2020-03" db="EMBL/GenBank/DDBJ databases">
        <title>Sphingomonas sp. nov., isolated from fish.</title>
        <authorList>
            <person name="Hyun D.-W."/>
            <person name="Bae J.-W."/>
        </authorList>
    </citation>
    <scope>NUCLEOTIDE SEQUENCE [LARGE SCALE GENOMIC DNA]</scope>
    <source>
        <strain evidence="2 3">HDW15C</strain>
    </source>
</reference>
<name>A0A6G7ZPJ0_9SPHN</name>
<evidence type="ECO:0000256" key="1">
    <source>
        <dbReference type="SAM" id="MobiDB-lite"/>
    </source>
</evidence>
<evidence type="ECO:0000313" key="3">
    <source>
        <dbReference type="Proteomes" id="UP000502502"/>
    </source>
</evidence>
<dbReference type="AlphaFoldDB" id="A0A6G7ZPJ0"/>
<dbReference type="Proteomes" id="UP000502502">
    <property type="component" value="Chromosome"/>
</dbReference>
<keyword evidence="3" id="KW-1185">Reference proteome</keyword>
<organism evidence="2 3">
    <name type="scientific">Sphingomonas sinipercae</name>
    <dbReference type="NCBI Taxonomy" id="2714944"/>
    <lineage>
        <taxon>Bacteria</taxon>
        <taxon>Pseudomonadati</taxon>
        <taxon>Pseudomonadota</taxon>
        <taxon>Alphaproteobacteria</taxon>
        <taxon>Sphingomonadales</taxon>
        <taxon>Sphingomonadaceae</taxon>
        <taxon>Sphingomonas</taxon>
    </lineage>
</organism>
<gene>
    <name evidence="2" type="ORF">G7078_08695</name>
</gene>